<dbReference type="InterPro" id="IPR015655">
    <property type="entry name" value="PP2C"/>
</dbReference>
<evidence type="ECO:0000256" key="5">
    <source>
        <dbReference type="ARBA" id="ARBA00022723"/>
    </source>
</evidence>
<gene>
    <name evidence="13" type="ORF">ZEAMMB73_Zm00001d016106</name>
</gene>
<dbReference type="SMART" id="SM00332">
    <property type="entry name" value="PP2Cc"/>
    <property type="match status" value="1"/>
</dbReference>
<dbReference type="EC" id="3.1.3.16" evidence="4"/>
<dbReference type="GO" id="GO:0046872">
    <property type="term" value="F:metal ion binding"/>
    <property type="evidence" value="ECO:0007669"/>
    <property type="project" value="UniProtKB-KW"/>
</dbReference>
<evidence type="ECO:0000256" key="2">
    <source>
        <dbReference type="ARBA" id="ARBA00001946"/>
    </source>
</evidence>
<dbReference type="InterPro" id="IPR036457">
    <property type="entry name" value="PPM-type-like_dom_sf"/>
</dbReference>
<evidence type="ECO:0000256" key="12">
    <source>
        <dbReference type="RuleBase" id="RU003465"/>
    </source>
</evidence>
<evidence type="ECO:0000313" key="13">
    <source>
        <dbReference type="EMBL" id="AQK70079.1"/>
    </source>
</evidence>
<sequence length="301" mass="32510">MVCIGSLLRALVLRAASSAGRRRGPRILCGRATDVRVTPRHGHGWRGFRAVTGRMMLDSSESASSAAAAAAEAGAGAVAGQAQPQRRAVGAVPQAHDGGYASGGWEREDGKLSCGYSSFRGKRATMEDFYDVKLTEIDGQAISLFGVFDGHGGSRAAEYLREHLFENLLKHPDFLTDTKLAISETYQKTDTDFLESEASAFRDDGSTASTAILVGDRLYVANVGDSRAVISKAGKAMALSEDHKPNRIDERKRIENAGAVVDKADCKRLLLFICSHMCSWELEHVRFPYTHSSMKNLVLGG</sequence>
<comment type="catalytic activity">
    <reaction evidence="11">
        <text>O-phospho-L-threonyl-[protein] + H2O = L-threonyl-[protein] + phosphate</text>
        <dbReference type="Rhea" id="RHEA:47004"/>
        <dbReference type="Rhea" id="RHEA-COMP:11060"/>
        <dbReference type="Rhea" id="RHEA-COMP:11605"/>
        <dbReference type="ChEBI" id="CHEBI:15377"/>
        <dbReference type="ChEBI" id="CHEBI:30013"/>
        <dbReference type="ChEBI" id="CHEBI:43474"/>
        <dbReference type="ChEBI" id="CHEBI:61977"/>
        <dbReference type="EC" id="3.1.3.16"/>
    </reaction>
</comment>
<name>A0A1D6H5H7_MAIZE</name>
<dbReference type="Gene3D" id="3.60.40.10">
    <property type="entry name" value="PPM-type phosphatase domain"/>
    <property type="match status" value="1"/>
</dbReference>
<dbReference type="EMBL" id="CM000781">
    <property type="protein sequence ID" value="AQK70079.1"/>
    <property type="molecule type" value="Genomic_DNA"/>
</dbReference>
<dbReference type="ExpressionAtlas" id="A0A1D6H5H7">
    <property type="expression patterns" value="baseline and differential"/>
</dbReference>
<proteinExistence type="inferred from homology"/>
<evidence type="ECO:0000256" key="10">
    <source>
        <dbReference type="ARBA" id="ARBA00047761"/>
    </source>
</evidence>
<evidence type="ECO:0000256" key="9">
    <source>
        <dbReference type="ARBA" id="ARBA00023211"/>
    </source>
</evidence>
<evidence type="ECO:0000256" key="7">
    <source>
        <dbReference type="ARBA" id="ARBA00022842"/>
    </source>
</evidence>
<dbReference type="InterPro" id="IPR001932">
    <property type="entry name" value="PPM-type_phosphatase-like_dom"/>
</dbReference>
<organism evidence="13">
    <name type="scientific">Zea mays</name>
    <name type="common">Maize</name>
    <dbReference type="NCBI Taxonomy" id="4577"/>
    <lineage>
        <taxon>Eukaryota</taxon>
        <taxon>Viridiplantae</taxon>
        <taxon>Streptophyta</taxon>
        <taxon>Embryophyta</taxon>
        <taxon>Tracheophyta</taxon>
        <taxon>Spermatophyta</taxon>
        <taxon>Magnoliopsida</taxon>
        <taxon>Liliopsida</taxon>
        <taxon>Poales</taxon>
        <taxon>Poaceae</taxon>
        <taxon>PACMAD clade</taxon>
        <taxon>Panicoideae</taxon>
        <taxon>Andropogonodae</taxon>
        <taxon>Andropogoneae</taxon>
        <taxon>Tripsacinae</taxon>
        <taxon>Zea</taxon>
    </lineage>
</organism>
<keyword evidence="5" id="KW-0479">Metal-binding</keyword>
<evidence type="ECO:0000256" key="1">
    <source>
        <dbReference type="ARBA" id="ARBA00001936"/>
    </source>
</evidence>
<comment type="cofactor">
    <cofactor evidence="2">
        <name>Mg(2+)</name>
        <dbReference type="ChEBI" id="CHEBI:18420"/>
    </cofactor>
</comment>
<accession>A0A1D6H5H7</accession>
<protein>
    <recommendedName>
        <fullName evidence="4">protein-serine/threonine phosphatase</fullName>
        <ecNumber evidence="4">3.1.3.16</ecNumber>
    </recommendedName>
</protein>
<reference evidence="13" key="1">
    <citation type="submission" date="2015-12" db="EMBL/GenBank/DDBJ databases">
        <title>Update maize B73 reference genome by single molecule sequencing technologies.</title>
        <authorList>
            <consortium name="Maize Genome Sequencing Project"/>
            <person name="Ware D."/>
        </authorList>
    </citation>
    <scope>NUCLEOTIDE SEQUENCE</scope>
    <source>
        <tissue evidence="13">Seedling</tissue>
    </source>
</reference>
<dbReference type="GO" id="GO:0004722">
    <property type="term" value="F:protein serine/threonine phosphatase activity"/>
    <property type="evidence" value="ECO:0007669"/>
    <property type="project" value="UniProtKB-EC"/>
</dbReference>
<dbReference type="PROSITE" id="PS51746">
    <property type="entry name" value="PPM_2"/>
    <property type="match status" value="1"/>
</dbReference>
<comment type="cofactor">
    <cofactor evidence="1">
        <name>Mn(2+)</name>
        <dbReference type="ChEBI" id="CHEBI:29035"/>
    </cofactor>
</comment>
<keyword evidence="6 12" id="KW-0378">Hydrolase</keyword>
<dbReference type="AlphaFoldDB" id="A0A1D6H5H7"/>
<dbReference type="InterPro" id="IPR000222">
    <property type="entry name" value="PP2C_BS"/>
</dbReference>
<evidence type="ECO:0000256" key="6">
    <source>
        <dbReference type="ARBA" id="ARBA00022801"/>
    </source>
</evidence>
<keyword evidence="8 12" id="KW-0904">Protein phosphatase</keyword>
<evidence type="ECO:0000256" key="11">
    <source>
        <dbReference type="ARBA" id="ARBA00048336"/>
    </source>
</evidence>
<evidence type="ECO:0000256" key="4">
    <source>
        <dbReference type="ARBA" id="ARBA00013081"/>
    </source>
</evidence>
<dbReference type="Pfam" id="PF00481">
    <property type="entry name" value="PP2C"/>
    <property type="match status" value="1"/>
</dbReference>
<keyword evidence="7" id="KW-0460">Magnesium</keyword>
<evidence type="ECO:0000256" key="3">
    <source>
        <dbReference type="ARBA" id="ARBA00006702"/>
    </source>
</evidence>
<keyword evidence="9" id="KW-0464">Manganese</keyword>
<dbReference type="SUPFAM" id="SSF81606">
    <property type="entry name" value="PP2C-like"/>
    <property type="match status" value="1"/>
</dbReference>
<comment type="similarity">
    <text evidence="3 12">Belongs to the PP2C family.</text>
</comment>
<dbReference type="PANTHER" id="PTHR47992">
    <property type="entry name" value="PROTEIN PHOSPHATASE"/>
    <property type="match status" value="1"/>
</dbReference>
<comment type="catalytic activity">
    <reaction evidence="10">
        <text>O-phospho-L-seryl-[protein] + H2O = L-seryl-[protein] + phosphate</text>
        <dbReference type="Rhea" id="RHEA:20629"/>
        <dbReference type="Rhea" id="RHEA-COMP:9863"/>
        <dbReference type="Rhea" id="RHEA-COMP:11604"/>
        <dbReference type="ChEBI" id="CHEBI:15377"/>
        <dbReference type="ChEBI" id="CHEBI:29999"/>
        <dbReference type="ChEBI" id="CHEBI:43474"/>
        <dbReference type="ChEBI" id="CHEBI:83421"/>
        <dbReference type="EC" id="3.1.3.16"/>
    </reaction>
</comment>
<dbReference type="CDD" id="cd00143">
    <property type="entry name" value="PP2Cc"/>
    <property type="match status" value="1"/>
</dbReference>
<evidence type="ECO:0000256" key="8">
    <source>
        <dbReference type="ARBA" id="ARBA00022912"/>
    </source>
</evidence>
<dbReference type="PROSITE" id="PS01032">
    <property type="entry name" value="PPM_1"/>
    <property type="match status" value="1"/>
</dbReference>